<protein>
    <submittedName>
        <fullName evidence="1">Uncharacterized protein</fullName>
    </submittedName>
</protein>
<dbReference type="OrthoDB" id="9790865at2"/>
<keyword evidence="2" id="KW-1185">Reference proteome</keyword>
<dbReference type="RefSeq" id="WP_092591258.1">
    <property type="nucleotide sequence ID" value="NZ_FMWL01000010.1"/>
</dbReference>
<gene>
    <name evidence="1" type="ORF">SAMN03080599_02109</name>
</gene>
<dbReference type="STRING" id="1120920.SAMN03080599_02109"/>
<dbReference type="Proteomes" id="UP000199208">
    <property type="component" value="Unassembled WGS sequence"/>
</dbReference>
<accession>A0A1G5S1C1</accession>
<name>A0A1G5S1C1_9FIRM</name>
<reference evidence="1 2" key="1">
    <citation type="submission" date="2016-10" db="EMBL/GenBank/DDBJ databases">
        <authorList>
            <person name="de Groot N.N."/>
        </authorList>
    </citation>
    <scope>NUCLEOTIDE SEQUENCE [LARGE SCALE GENOMIC DNA]</scope>
    <source>
        <strain evidence="1 2">DSM 2784</strain>
    </source>
</reference>
<evidence type="ECO:0000313" key="1">
    <source>
        <dbReference type="EMBL" id="SCZ80113.1"/>
    </source>
</evidence>
<sequence length="325" mass="37235">METWEVLSASPDPWVRYRTFVDLLEYRESQSAVSDARAAMLSHPLVEALIRELKSWPGVVLSSHKSAGQHYHKLAFLADLGLTREDPGVQEILNGVLSHSSEEGLITLPMVISTHHGGNGQETWAWALCDAPVSLYALAKMGYKEDPLVIKGRDFLIGLIRENGWPCKVSKELGDFRGPGKKEDPCPYVNLILLKFLSLYDQHLLGEPVKIGVETLLDLWENSLTKHPYIFYMGTDFRKLKAPFIWYDILHVLEVLSRFEIAVQDPRFEEMLNIVLEKADQDGLFTPESVWQAWKGWDFGQKKTPSLWMTFIIYRIQKRLESFQT</sequence>
<organism evidence="1 2">
    <name type="scientific">Acidaminobacter hydrogenoformans DSM 2784</name>
    <dbReference type="NCBI Taxonomy" id="1120920"/>
    <lineage>
        <taxon>Bacteria</taxon>
        <taxon>Bacillati</taxon>
        <taxon>Bacillota</taxon>
        <taxon>Clostridia</taxon>
        <taxon>Peptostreptococcales</taxon>
        <taxon>Acidaminobacteraceae</taxon>
        <taxon>Acidaminobacter</taxon>
    </lineage>
</organism>
<dbReference type="AlphaFoldDB" id="A0A1G5S1C1"/>
<evidence type="ECO:0000313" key="2">
    <source>
        <dbReference type="Proteomes" id="UP000199208"/>
    </source>
</evidence>
<proteinExistence type="predicted"/>
<dbReference type="EMBL" id="FMWL01000010">
    <property type="protein sequence ID" value="SCZ80113.1"/>
    <property type="molecule type" value="Genomic_DNA"/>
</dbReference>